<dbReference type="Proteomes" id="UP000275408">
    <property type="component" value="Unassembled WGS sequence"/>
</dbReference>
<dbReference type="InterPro" id="IPR011705">
    <property type="entry name" value="BACK"/>
</dbReference>
<dbReference type="InterPro" id="IPR017096">
    <property type="entry name" value="BTB-kelch_protein"/>
</dbReference>
<proteinExistence type="predicted"/>
<dbReference type="SUPFAM" id="SSF54695">
    <property type="entry name" value="POZ domain"/>
    <property type="match status" value="1"/>
</dbReference>
<reference evidence="4 5" key="1">
    <citation type="journal article" date="2018" name="Sci. Rep.">
        <title>Comparative analysis of the Pocillopora damicornis genome highlights role of immune system in coral evolution.</title>
        <authorList>
            <person name="Cunning R."/>
            <person name="Bay R.A."/>
            <person name="Gillette P."/>
            <person name="Baker A.C."/>
            <person name="Traylor-Knowles N."/>
        </authorList>
    </citation>
    <scope>NUCLEOTIDE SEQUENCE [LARGE SCALE GENOMIC DNA]</scope>
    <source>
        <strain evidence="4">RSMAS</strain>
        <tissue evidence="4">Whole animal</tissue>
    </source>
</reference>
<dbReference type="Gene3D" id="2.120.10.80">
    <property type="entry name" value="Kelch-type beta propeller"/>
    <property type="match status" value="1"/>
</dbReference>
<dbReference type="Pfam" id="PF00651">
    <property type="entry name" value="BTB"/>
    <property type="match status" value="1"/>
</dbReference>
<dbReference type="OrthoDB" id="2311693at2759"/>
<dbReference type="Pfam" id="PF07707">
    <property type="entry name" value="BACK"/>
    <property type="match status" value="1"/>
</dbReference>
<dbReference type="SUPFAM" id="SSF117281">
    <property type="entry name" value="Kelch motif"/>
    <property type="match status" value="1"/>
</dbReference>
<dbReference type="SMART" id="SM00225">
    <property type="entry name" value="BTB"/>
    <property type="match status" value="1"/>
</dbReference>
<dbReference type="AlphaFoldDB" id="A0A3M6UDT8"/>
<evidence type="ECO:0000313" key="5">
    <source>
        <dbReference type="Proteomes" id="UP000275408"/>
    </source>
</evidence>
<evidence type="ECO:0000256" key="2">
    <source>
        <dbReference type="ARBA" id="ARBA00022737"/>
    </source>
</evidence>
<keyword evidence="2" id="KW-0677">Repeat</keyword>
<organism evidence="4 5">
    <name type="scientific">Pocillopora damicornis</name>
    <name type="common">Cauliflower coral</name>
    <name type="synonym">Millepora damicornis</name>
    <dbReference type="NCBI Taxonomy" id="46731"/>
    <lineage>
        <taxon>Eukaryota</taxon>
        <taxon>Metazoa</taxon>
        <taxon>Cnidaria</taxon>
        <taxon>Anthozoa</taxon>
        <taxon>Hexacorallia</taxon>
        <taxon>Scleractinia</taxon>
        <taxon>Astrocoeniina</taxon>
        <taxon>Pocilloporidae</taxon>
        <taxon>Pocillopora</taxon>
    </lineage>
</organism>
<comment type="caution">
    <text evidence="4">The sequence shown here is derived from an EMBL/GenBank/DDBJ whole genome shotgun (WGS) entry which is preliminary data.</text>
</comment>
<dbReference type="PANTHER" id="PTHR45632:SF30">
    <property type="entry name" value="BTB DOMAIN-CONTAINING PROTEIN"/>
    <property type="match status" value="1"/>
</dbReference>
<feature type="domain" description="BTB" evidence="3">
    <location>
        <begin position="12"/>
        <end position="79"/>
    </location>
</feature>
<dbReference type="EMBL" id="RCHS01001723">
    <property type="protein sequence ID" value="RMX51736.1"/>
    <property type="molecule type" value="Genomic_DNA"/>
</dbReference>
<dbReference type="Gene3D" id="1.25.40.420">
    <property type="match status" value="1"/>
</dbReference>
<dbReference type="Gene3D" id="3.30.710.10">
    <property type="entry name" value="Potassium Channel Kv1.1, Chain A"/>
    <property type="match status" value="1"/>
</dbReference>
<keyword evidence="1" id="KW-0880">Kelch repeat</keyword>
<gene>
    <name evidence="4" type="ORF">pdam_00011750</name>
</gene>
<dbReference type="CDD" id="cd18186">
    <property type="entry name" value="BTB_POZ_ZBTB_KLHL-like"/>
    <property type="match status" value="1"/>
</dbReference>
<sequence length="612" mass="71261">MQLPHDGVDESCEVVLAVKDGKFKVHRKALSEASPFFEKLLNSDMKESKEGVVRLEMFTKSVMSKTIEFVYTGNIHILDADEARDLVVIADYLFLTKLKVCASRYLLQKLNITILNSLSTLRIADTYHLEELYSKTKTFILANINALFTENREDVLNMSSKELTIFISSDELIVNVEEDVFNIILSWIHHDIRKRHTYFAELFRHVRLLYISRDYLCNDVVTNELVEGNEGCLDLVHKAIGILESKNVDNFLDYLHVTPRKAFQTPVLIANIEKYLMCYLPRENSWYTLGGEIPLELKGDRLFSCNSKLYSTRIESVKYPREVCRLHMSCYDPYSSTWISLPVLEGNAHCWQIFVNNKDEMFALFSETSGGNHFPTWWIRNGRGSAELTPVRQGVEEGTEDKNVSFIMQYKSELHKWEEIASFNYLDLRQDFIIVAHDNFIYFIGRILRILWRGREYEFPHDVERYDLNTDQWEKLPGLHQIARRSACGAAANRKVIIAEGCQCEIYDEDSNEWHFIEDLEEGSYSRRIINLVTVDDQLYALFKDQTDGTYTVKHYDTEKNKWSPNELMTKMSSVLDVCSMRIFRGWLNNFSLKSLTSVPIQDTPKHYCCSM</sequence>
<protein>
    <recommendedName>
        <fullName evidence="3">BTB domain-containing protein</fullName>
    </recommendedName>
</protein>
<accession>A0A3M6UDT8</accession>
<dbReference type="InterPro" id="IPR015915">
    <property type="entry name" value="Kelch-typ_b-propeller"/>
</dbReference>
<dbReference type="PROSITE" id="PS50097">
    <property type="entry name" value="BTB"/>
    <property type="match status" value="1"/>
</dbReference>
<name>A0A3M6UDT8_POCDA</name>
<dbReference type="FunFam" id="1.25.40.420:FF:000001">
    <property type="entry name" value="Kelch-like family member 12"/>
    <property type="match status" value="1"/>
</dbReference>
<dbReference type="SMART" id="SM00875">
    <property type="entry name" value="BACK"/>
    <property type="match status" value="1"/>
</dbReference>
<evidence type="ECO:0000259" key="3">
    <source>
        <dbReference type="PROSITE" id="PS50097"/>
    </source>
</evidence>
<dbReference type="PANTHER" id="PTHR45632">
    <property type="entry name" value="LD33804P"/>
    <property type="match status" value="1"/>
</dbReference>
<dbReference type="PIRSF" id="PIRSF037037">
    <property type="entry name" value="Kelch-like_protein_gigaxonin"/>
    <property type="match status" value="1"/>
</dbReference>
<dbReference type="InterPro" id="IPR011333">
    <property type="entry name" value="SKP1/BTB/POZ_sf"/>
</dbReference>
<keyword evidence="5" id="KW-1185">Reference proteome</keyword>
<dbReference type="STRING" id="46731.A0A3M6UDT8"/>
<evidence type="ECO:0000313" key="4">
    <source>
        <dbReference type="EMBL" id="RMX51736.1"/>
    </source>
</evidence>
<evidence type="ECO:0000256" key="1">
    <source>
        <dbReference type="ARBA" id="ARBA00022441"/>
    </source>
</evidence>
<dbReference type="InterPro" id="IPR000210">
    <property type="entry name" value="BTB/POZ_dom"/>
</dbReference>